<accession>A0A2T7PR32</accession>
<dbReference type="Pfam" id="PF12796">
    <property type="entry name" value="Ank_2"/>
    <property type="match status" value="1"/>
</dbReference>
<organism evidence="4 5">
    <name type="scientific">Pomacea canaliculata</name>
    <name type="common">Golden apple snail</name>
    <dbReference type="NCBI Taxonomy" id="400727"/>
    <lineage>
        <taxon>Eukaryota</taxon>
        <taxon>Metazoa</taxon>
        <taxon>Spiralia</taxon>
        <taxon>Lophotrochozoa</taxon>
        <taxon>Mollusca</taxon>
        <taxon>Gastropoda</taxon>
        <taxon>Caenogastropoda</taxon>
        <taxon>Architaenioglossa</taxon>
        <taxon>Ampullarioidea</taxon>
        <taxon>Ampullariidae</taxon>
        <taxon>Pomacea</taxon>
    </lineage>
</organism>
<dbReference type="PANTHER" id="PTHR24173">
    <property type="entry name" value="ANKYRIN REPEAT CONTAINING"/>
    <property type="match status" value="1"/>
</dbReference>
<feature type="repeat" description="ANK" evidence="3">
    <location>
        <begin position="61"/>
        <end position="93"/>
    </location>
</feature>
<feature type="repeat" description="ANK" evidence="3">
    <location>
        <begin position="94"/>
        <end position="126"/>
    </location>
</feature>
<dbReference type="Proteomes" id="UP000245119">
    <property type="component" value="Linkage Group LG2"/>
</dbReference>
<dbReference type="Gene3D" id="1.25.40.20">
    <property type="entry name" value="Ankyrin repeat-containing domain"/>
    <property type="match status" value="1"/>
</dbReference>
<dbReference type="PRINTS" id="PR01415">
    <property type="entry name" value="ANKYRIN"/>
</dbReference>
<dbReference type="SMART" id="SM00248">
    <property type="entry name" value="ANK"/>
    <property type="match status" value="3"/>
</dbReference>
<dbReference type="OMA" id="HYDIVHL"/>
<protein>
    <submittedName>
        <fullName evidence="4">Uncharacterized protein</fullName>
    </submittedName>
</protein>
<dbReference type="GO" id="GO:0006511">
    <property type="term" value="P:ubiquitin-dependent protein catabolic process"/>
    <property type="evidence" value="ECO:0007669"/>
    <property type="project" value="TreeGrafter"/>
</dbReference>
<dbReference type="PANTHER" id="PTHR24173:SF27">
    <property type="entry name" value="ANKYRIN REPEAT AND SOCS BOX PROTEIN 1"/>
    <property type="match status" value="1"/>
</dbReference>
<evidence type="ECO:0000256" key="1">
    <source>
        <dbReference type="ARBA" id="ARBA00022737"/>
    </source>
</evidence>
<dbReference type="InterPro" id="IPR002110">
    <property type="entry name" value="Ankyrin_rpt"/>
</dbReference>
<reference evidence="4 5" key="1">
    <citation type="submission" date="2018-04" db="EMBL/GenBank/DDBJ databases">
        <title>The genome of golden apple snail Pomacea canaliculata provides insight into stress tolerance and invasive adaptation.</title>
        <authorList>
            <person name="Liu C."/>
            <person name="Liu B."/>
            <person name="Ren Y."/>
            <person name="Zhang Y."/>
            <person name="Wang H."/>
            <person name="Li S."/>
            <person name="Jiang F."/>
            <person name="Yin L."/>
            <person name="Zhang G."/>
            <person name="Qian W."/>
            <person name="Fan W."/>
        </authorList>
    </citation>
    <scope>NUCLEOTIDE SEQUENCE [LARGE SCALE GENOMIC DNA]</scope>
    <source>
        <strain evidence="4">SZHN2017</strain>
        <tissue evidence="4">Muscle</tissue>
    </source>
</reference>
<dbReference type="PROSITE" id="PS50088">
    <property type="entry name" value="ANK_REPEAT"/>
    <property type="match status" value="2"/>
</dbReference>
<evidence type="ECO:0000256" key="2">
    <source>
        <dbReference type="ARBA" id="ARBA00023043"/>
    </source>
</evidence>
<keyword evidence="5" id="KW-1185">Reference proteome</keyword>
<sequence>MTPSTPAAISLALAAQFRDCQNNDSGDSDLQIAAFEGNEILVKEILSLELQREVIDKRNHWGCTALRLAATEGHLSCVKLLLQHGATVDMSDVKGQSPLQVAVKNGHYECAELLLQAGANPNGNSANCSSPLCIAAMNGES</sequence>
<dbReference type="InterPro" id="IPR036770">
    <property type="entry name" value="Ankyrin_rpt-contain_sf"/>
</dbReference>
<proteinExistence type="predicted"/>
<comment type="caution">
    <text evidence="4">The sequence shown here is derived from an EMBL/GenBank/DDBJ whole genome shotgun (WGS) entry which is preliminary data.</text>
</comment>
<dbReference type="GO" id="GO:0016567">
    <property type="term" value="P:protein ubiquitination"/>
    <property type="evidence" value="ECO:0007669"/>
    <property type="project" value="TreeGrafter"/>
</dbReference>
<keyword evidence="1" id="KW-0677">Repeat</keyword>
<dbReference type="PROSITE" id="PS50297">
    <property type="entry name" value="ANK_REP_REGION"/>
    <property type="match status" value="2"/>
</dbReference>
<dbReference type="STRING" id="400727.A0A2T7PR32"/>
<keyword evidence="2 3" id="KW-0040">ANK repeat</keyword>
<dbReference type="SUPFAM" id="SSF48403">
    <property type="entry name" value="Ankyrin repeat"/>
    <property type="match status" value="1"/>
</dbReference>
<gene>
    <name evidence="4" type="ORF">C0Q70_02848</name>
</gene>
<dbReference type="EMBL" id="PZQS01000002">
    <property type="protein sequence ID" value="PVD35879.1"/>
    <property type="molecule type" value="Genomic_DNA"/>
</dbReference>
<name>A0A2T7PR32_POMCA</name>
<dbReference type="GO" id="GO:0000151">
    <property type="term" value="C:ubiquitin ligase complex"/>
    <property type="evidence" value="ECO:0007669"/>
    <property type="project" value="TreeGrafter"/>
</dbReference>
<evidence type="ECO:0000256" key="3">
    <source>
        <dbReference type="PROSITE-ProRule" id="PRU00023"/>
    </source>
</evidence>
<evidence type="ECO:0000313" key="5">
    <source>
        <dbReference type="Proteomes" id="UP000245119"/>
    </source>
</evidence>
<dbReference type="OrthoDB" id="5406014at2759"/>
<dbReference type="AlphaFoldDB" id="A0A2T7PR32"/>
<evidence type="ECO:0000313" key="4">
    <source>
        <dbReference type="EMBL" id="PVD35879.1"/>
    </source>
</evidence>